<name>A0A1J4SAK8_9BACT</name>
<keyword evidence="2" id="KW-0012">Acyltransferase</keyword>
<protein>
    <recommendedName>
        <fullName evidence="3">Phospholipid/glycerol acyltransferase domain-containing protein</fullName>
    </recommendedName>
</protein>
<proteinExistence type="predicted"/>
<dbReference type="CDD" id="cd07989">
    <property type="entry name" value="LPLAT_AGPAT-like"/>
    <property type="match status" value="1"/>
</dbReference>
<dbReference type="AlphaFoldDB" id="A0A1J4SAK8"/>
<dbReference type="PANTHER" id="PTHR10434:SF11">
    <property type="entry name" value="1-ACYL-SN-GLYCEROL-3-PHOSPHATE ACYLTRANSFERASE"/>
    <property type="match status" value="1"/>
</dbReference>
<dbReference type="EMBL" id="MNUO01000098">
    <property type="protein sequence ID" value="OIN96383.1"/>
    <property type="molecule type" value="Genomic_DNA"/>
</dbReference>
<evidence type="ECO:0000313" key="4">
    <source>
        <dbReference type="EMBL" id="OIN96383.1"/>
    </source>
</evidence>
<evidence type="ECO:0000313" key="5">
    <source>
        <dbReference type="Proteomes" id="UP000182278"/>
    </source>
</evidence>
<evidence type="ECO:0000256" key="2">
    <source>
        <dbReference type="ARBA" id="ARBA00023315"/>
    </source>
</evidence>
<dbReference type="GO" id="GO:0006654">
    <property type="term" value="P:phosphatidic acid biosynthetic process"/>
    <property type="evidence" value="ECO:0007669"/>
    <property type="project" value="TreeGrafter"/>
</dbReference>
<evidence type="ECO:0000256" key="1">
    <source>
        <dbReference type="ARBA" id="ARBA00022679"/>
    </source>
</evidence>
<accession>A0A1J4SAK8</accession>
<comment type="caution">
    <text evidence="4">The sequence shown here is derived from an EMBL/GenBank/DDBJ whole genome shotgun (WGS) entry which is preliminary data.</text>
</comment>
<evidence type="ECO:0000259" key="3">
    <source>
        <dbReference type="SMART" id="SM00563"/>
    </source>
</evidence>
<sequence>MIRAERAHLRRVLYSILHFFLRLSFRILFQMEIIGEEYVPRDEAVIIVTNHTSYIDPVVMGIAAPQELNYIAKKELFRNVLFRWLIMSFRAFPLRRGIVDRYSLNRALALLTRKEPLLIFPGGTRSEAEAILPTKPGVGMIIYKSKVKAVPALMRGTNNILPRNAKFIHFHKLKVSFGKPLELDKFFQMPECKQTYELIAQEITSNLKALV</sequence>
<dbReference type="Pfam" id="PF01553">
    <property type="entry name" value="Acyltransferase"/>
    <property type="match status" value="1"/>
</dbReference>
<dbReference type="Proteomes" id="UP000182278">
    <property type="component" value="Unassembled WGS sequence"/>
</dbReference>
<dbReference type="SMART" id="SM00563">
    <property type="entry name" value="PlsC"/>
    <property type="match status" value="1"/>
</dbReference>
<organism evidence="4 5">
    <name type="scientific">Candidatus Desantisbacteria bacterium CG1_02_38_46</name>
    <dbReference type="NCBI Taxonomy" id="1817893"/>
    <lineage>
        <taxon>Bacteria</taxon>
        <taxon>Candidatus Desantisiibacteriota</taxon>
    </lineage>
</organism>
<reference evidence="4 5" key="1">
    <citation type="journal article" date="2016" name="Environ. Microbiol.">
        <title>Genomic resolution of a cold subsurface aquifer community provides metabolic insights for novel microbes adapted to high CO concentrations.</title>
        <authorList>
            <person name="Probst A.J."/>
            <person name="Castelle C.J."/>
            <person name="Singh A."/>
            <person name="Brown C.T."/>
            <person name="Anantharaman K."/>
            <person name="Sharon I."/>
            <person name="Hug L.A."/>
            <person name="Burstein D."/>
            <person name="Emerson J.B."/>
            <person name="Thomas B.C."/>
            <person name="Banfield J.F."/>
        </authorList>
    </citation>
    <scope>NUCLEOTIDE SEQUENCE [LARGE SCALE GENOMIC DNA]</scope>
    <source>
        <strain evidence="4">CG1_02_38_46</strain>
    </source>
</reference>
<dbReference type="SUPFAM" id="SSF69593">
    <property type="entry name" value="Glycerol-3-phosphate (1)-acyltransferase"/>
    <property type="match status" value="1"/>
</dbReference>
<dbReference type="InterPro" id="IPR002123">
    <property type="entry name" value="Plipid/glycerol_acylTrfase"/>
</dbReference>
<keyword evidence="1" id="KW-0808">Transferase</keyword>
<dbReference type="GO" id="GO:0003841">
    <property type="term" value="F:1-acylglycerol-3-phosphate O-acyltransferase activity"/>
    <property type="evidence" value="ECO:0007669"/>
    <property type="project" value="TreeGrafter"/>
</dbReference>
<dbReference type="STRING" id="1817893.AUJ66_06400"/>
<dbReference type="PANTHER" id="PTHR10434">
    <property type="entry name" value="1-ACYL-SN-GLYCEROL-3-PHOSPHATE ACYLTRANSFERASE"/>
    <property type="match status" value="1"/>
</dbReference>
<feature type="domain" description="Phospholipid/glycerol acyltransferase" evidence="3">
    <location>
        <begin position="45"/>
        <end position="157"/>
    </location>
</feature>
<gene>
    <name evidence="4" type="ORF">AUJ66_06400</name>
</gene>